<keyword evidence="3" id="KW-1185">Reference proteome</keyword>
<dbReference type="AlphaFoldDB" id="A0AAD5LAM2"/>
<sequence length="233" mass="24262">MVIRLFMTASRAASISLGENSSAVMSGSSVMSFLASSVCSSMARLYFIPPSIFGYSSFFSPYLTGASYLGGAGASYFGGAGVSYFGGVGVVGAGVSYFGRAEVVGAGVSYLGGAGVSYFIGAGYFGGAGVAPPYMVGSASDALSVANPHRTAKRKFTCHVSLFNKVSLMMAHCCVFAGGSTLRRNKCLRVTSWSTGCAMGLFQNNNTDRYVLIPFSQKIKTDLFGTYVNTNQP</sequence>
<keyword evidence="1" id="KW-0812">Transmembrane</keyword>
<evidence type="ECO:0000313" key="2">
    <source>
        <dbReference type="EMBL" id="KAI9559196.1"/>
    </source>
</evidence>
<organism evidence="2 3">
    <name type="scientific">Daphnia sinensis</name>
    <dbReference type="NCBI Taxonomy" id="1820382"/>
    <lineage>
        <taxon>Eukaryota</taxon>
        <taxon>Metazoa</taxon>
        <taxon>Ecdysozoa</taxon>
        <taxon>Arthropoda</taxon>
        <taxon>Crustacea</taxon>
        <taxon>Branchiopoda</taxon>
        <taxon>Diplostraca</taxon>
        <taxon>Cladocera</taxon>
        <taxon>Anomopoda</taxon>
        <taxon>Daphniidae</taxon>
        <taxon>Daphnia</taxon>
        <taxon>Daphnia similis group</taxon>
    </lineage>
</organism>
<proteinExistence type="predicted"/>
<keyword evidence="1" id="KW-0472">Membrane</keyword>
<protein>
    <submittedName>
        <fullName evidence="2">Uncharacterized protein</fullName>
    </submittedName>
</protein>
<feature type="transmembrane region" description="Helical" evidence="1">
    <location>
        <begin position="45"/>
        <end position="64"/>
    </location>
</feature>
<comment type="caution">
    <text evidence="2">The sequence shown here is derived from an EMBL/GenBank/DDBJ whole genome shotgun (WGS) entry which is preliminary data.</text>
</comment>
<evidence type="ECO:0000256" key="1">
    <source>
        <dbReference type="SAM" id="Phobius"/>
    </source>
</evidence>
<feature type="transmembrane region" description="Helical" evidence="1">
    <location>
        <begin position="104"/>
        <end position="125"/>
    </location>
</feature>
<evidence type="ECO:0000313" key="3">
    <source>
        <dbReference type="Proteomes" id="UP000820818"/>
    </source>
</evidence>
<name>A0AAD5LAM2_9CRUS</name>
<accession>A0AAD5LAM2</accession>
<reference evidence="2 3" key="1">
    <citation type="submission" date="2022-05" db="EMBL/GenBank/DDBJ databases">
        <title>A multi-omics perspective on studying reproductive biology in Daphnia sinensis.</title>
        <authorList>
            <person name="Jia J."/>
        </authorList>
    </citation>
    <scope>NUCLEOTIDE SEQUENCE [LARGE SCALE GENOMIC DNA]</scope>
    <source>
        <strain evidence="2 3">WSL</strain>
    </source>
</reference>
<keyword evidence="1" id="KW-1133">Transmembrane helix</keyword>
<dbReference type="Proteomes" id="UP000820818">
    <property type="component" value="Linkage Group LG5"/>
</dbReference>
<dbReference type="EMBL" id="WJBH02000005">
    <property type="protein sequence ID" value="KAI9559196.1"/>
    <property type="molecule type" value="Genomic_DNA"/>
</dbReference>
<feature type="transmembrane region" description="Helical" evidence="1">
    <location>
        <begin position="76"/>
        <end position="98"/>
    </location>
</feature>
<gene>
    <name evidence="2" type="ORF">GHT06_015985</name>
</gene>